<evidence type="ECO:0000256" key="9">
    <source>
        <dbReference type="ARBA" id="ARBA00023204"/>
    </source>
</evidence>
<dbReference type="PROSITE" id="PS51194">
    <property type="entry name" value="HELICASE_CTER"/>
    <property type="match status" value="1"/>
</dbReference>
<dbReference type="InterPro" id="IPR001650">
    <property type="entry name" value="Helicase_C-like"/>
</dbReference>
<keyword evidence="7" id="KW-0067">ATP-binding</keyword>
<dbReference type="Gene3D" id="3.40.50.300">
    <property type="entry name" value="P-loop containing nucleotide triphosphate hydrolases"/>
    <property type="match status" value="2"/>
</dbReference>
<dbReference type="InterPro" id="IPR014001">
    <property type="entry name" value="Helicase_ATP-bd"/>
</dbReference>
<feature type="region of interest" description="Disordered" evidence="15">
    <location>
        <begin position="299"/>
        <end position="398"/>
    </location>
</feature>
<dbReference type="GO" id="GO:0006367">
    <property type="term" value="P:transcription initiation at RNA polymerase II promoter"/>
    <property type="evidence" value="ECO:0007669"/>
    <property type="project" value="InterPro"/>
</dbReference>
<evidence type="ECO:0000256" key="13">
    <source>
        <dbReference type="ARBA" id="ARBA00034808"/>
    </source>
</evidence>
<dbReference type="SUPFAM" id="SSF52540">
    <property type="entry name" value="P-loop containing nucleoside triphosphate hydrolases"/>
    <property type="match status" value="2"/>
</dbReference>
<sequence length="980" mass="107668">MESGMFRAGDLSYETPFPFGKALPRRPRRPDPEDEEWKPPSLLADAPSHAAFSPGLPRDAAGPEKAASKAPNTYTRPSETAQGGVYGNLPLTADSLSLGVGGFRDYGSKLSLKADHAHRPLWVCQDGSILLETFSAASRQANELLLTMAEPICRGDFVHEFQITIFSLYAGISIGLSCEDMILNLEKFSKNAIPEDLVVQIQKVASAFGKVKLVLNENKYYIESAEKKELDYLLSNPLIRSSAVAHRRPDLAQAQLAAPVPASLNASLLKPPVPAGNDGLYVIANAPTLDASQLAFPVTERDEETPTADLPGPGSAAAQGDTAATAVAGDPTPGASARGTSDVETPTSETRKRPREDGRQDTRGEEGRGPQGSLASTHAAAASAAPTEDGDSAKRKKTTAQARQVFSFQVSSDRVEEVKRVSVESMHRPLLNEYDFRRDKTNKNLSSLLLKSSTKIRYYQERALRKMFSNGRARSGIIVLPCGAGKTLTGITAACTLRKSVMVLTTSAVAVDQWRKQFEEYTTIDSSRLLTLTAETKQTLWPVDEAGVLVSTYTMLAFSGRRSLAAERIMQQIREREWGLLIFDEVQFAPAPAFRRINDLVKSHCRLGLTATLVREDDLIKDLQWLIGPKLFEANWIELQDQGFLARVSCQEVWCPMTADFYREYLRCSHAKQRKLWVCNPTKLMTCEWLLRYHEARGDKVLVFSDNVFALLHTAKALNRPFIYGQVSAVERVAILNKFKHESTFNSLFLSKVGDNAIDIPCANVVIQISFNFASRRQEAQRLGRILRAKPQAGDEGENFNAFFYSLISKDTLEMVYADKRQQFIIDQGYAYKVIHSRDLPLEPEKLIYGDAQRQREILTDILASDDNDITLDDDGDDASRPMLSVAGDRAHLFGGSSRAGREGWGGSDEGQLEGFGESLRGFGDPPHVHMQGSLARLAGDGGPSYGARPGGRGGKRAGRSGGSDVTSMHPLFRGFHGKK</sequence>
<dbReference type="InterPro" id="IPR050615">
    <property type="entry name" value="ATP-dep_DNA_Helicase"/>
</dbReference>
<evidence type="ECO:0000313" key="18">
    <source>
        <dbReference type="EMBL" id="CEL67901.1"/>
    </source>
</evidence>
<evidence type="ECO:0000256" key="7">
    <source>
        <dbReference type="ARBA" id="ARBA00022840"/>
    </source>
</evidence>
<dbReference type="GO" id="GO:0006289">
    <property type="term" value="P:nucleotide-excision repair"/>
    <property type="evidence" value="ECO:0007669"/>
    <property type="project" value="InterPro"/>
</dbReference>
<keyword evidence="4" id="KW-0227">DNA damage</keyword>
<dbReference type="GO" id="GO:0000112">
    <property type="term" value="C:nucleotide-excision repair factor 3 complex"/>
    <property type="evidence" value="ECO:0007669"/>
    <property type="project" value="TreeGrafter"/>
</dbReference>
<dbReference type="SMART" id="SM00487">
    <property type="entry name" value="DEXDc"/>
    <property type="match status" value="1"/>
</dbReference>
<dbReference type="FunFam" id="3.40.50.300:FF:000117">
    <property type="entry name" value="Putative DNA repair helicase rad25"/>
    <property type="match status" value="1"/>
</dbReference>
<feature type="compositionally biased region" description="Polar residues" evidence="15">
    <location>
        <begin position="70"/>
        <end position="81"/>
    </location>
</feature>
<keyword evidence="8" id="KW-0238">DNA-binding</keyword>
<dbReference type="NCBIfam" id="TIGR00603">
    <property type="entry name" value="rad25"/>
    <property type="match status" value="1"/>
</dbReference>
<evidence type="ECO:0000256" key="10">
    <source>
        <dbReference type="ARBA" id="ARBA00023235"/>
    </source>
</evidence>
<comment type="catalytic activity">
    <reaction evidence="12">
        <text>Couples ATP hydrolysis with the unwinding of duplex DNA by translocating in the 3'-5' direction.</text>
        <dbReference type="EC" id="5.6.2.4"/>
    </reaction>
</comment>
<evidence type="ECO:0000256" key="6">
    <source>
        <dbReference type="ARBA" id="ARBA00022806"/>
    </source>
</evidence>
<proteinExistence type="inferred from homology"/>
<feature type="domain" description="Helicase C-terminal" evidence="17">
    <location>
        <begin position="686"/>
        <end position="848"/>
    </location>
</feature>
<keyword evidence="5" id="KW-0378">Hydrolase</keyword>
<name>A0A0F7UFZ8_NEOCL</name>
<gene>
    <name evidence="18" type="ORF">BN1204_036860</name>
</gene>
<evidence type="ECO:0000256" key="2">
    <source>
        <dbReference type="ARBA" id="ARBA00006637"/>
    </source>
</evidence>
<dbReference type="AlphaFoldDB" id="A0A0F7UFZ8"/>
<organism evidence="18">
    <name type="scientific">Neospora caninum (strain Liverpool)</name>
    <dbReference type="NCBI Taxonomy" id="572307"/>
    <lineage>
        <taxon>Eukaryota</taxon>
        <taxon>Sar</taxon>
        <taxon>Alveolata</taxon>
        <taxon>Apicomplexa</taxon>
        <taxon>Conoidasida</taxon>
        <taxon>Coccidia</taxon>
        <taxon>Eucoccidiorida</taxon>
        <taxon>Eimeriorina</taxon>
        <taxon>Sarcocystidae</taxon>
        <taxon>Neospora</taxon>
    </lineage>
</organism>
<feature type="region of interest" description="Disordered" evidence="15">
    <location>
        <begin position="939"/>
        <end position="980"/>
    </location>
</feature>
<feature type="compositionally biased region" description="Low complexity" evidence="15">
    <location>
        <begin position="373"/>
        <end position="385"/>
    </location>
</feature>
<dbReference type="GO" id="GO:0005524">
    <property type="term" value="F:ATP binding"/>
    <property type="evidence" value="ECO:0007669"/>
    <property type="project" value="UniProtKB-KW"/>
</dbReference>
<evidence type="ECO:0000256" key="15">
    <source>
        <dbReference type="SAM" id="MobiDB-lite"/>
    </source>
</evidence>
<evidence type="ECO:0000256" key="5">
    <source>
        <dbReference type="ARBA" id="ARBA00022801"/>
    </source>
</evidence>
<dbReference type="CDD" id="cd18789">
    <property type="entry name" value="SF2_C_XPB"/>
    <property type="match status" value="1"/>
</dbReference>
<evidence type="ECO:0000256" key="12">
    <source>
        <dbReference type="ARBA" id="ARBA00034617"/>
    </source>
</evidence>
<comment type="subcellular location">
    <subcellularLocation>
        <location evidence="1">Nucleus</location>
    </subcellularLocation>
</comment>
<evidence type="ECO:0000256" key="3">
    <source>
        <dbReference type="ARBA" id="ARBA00022741"/>
    </source>
</evidence>
<dbReference type="InterPro" id="IPR032438">
    <property type="entry name" value="ERCC3_RAD25_C"/>
</dbReference>
<dbReference type="EMBL" id="LN714483">
    <property type="protein sequence ID" value="CEL67901.1"/>
    <property type="molecule type" value="Genomic_DNA"/>
</dbReference>
<dbReference type="GO" id="GO:0005675">
    <property type="term" value="C:transcription factor TFIIH holo complex"/>
    <property type="evidence" value="ECO:0007669"/>
    <property type="project" value="TreeGrafter"/>
</dbReference>
<dbReference type="PROSITE" id="PS51192">
    <property type="entry name" value="HELICASE_ATP_BIND_1"/>
    <property type="match status" value="1"/>
</dbReference>
<evidence type="ECO:0000256" key="8">
    <source>
        <dbReference type="ARBA" id="ARBA00023125"/>
    </source>
</evidence>
<reference evidence="18" key="1">
    <citation type="journal article" date="2015" name="PLoS ONE">
        <title>Comprehensive Evaluation of Toxoplasma gondii VEG and Neospora caninum LIV Genomes with Tachyzoite Stage Transcriptome and Proteome Defines Novel Transcript Features.</title>
        <authorList>
            <person name="Ramaprasad A."/>
            <person name="Mourier T."/>
            <person name="Naeem R."/>
            <person name="Malas T.B."/>
            <person name="Moussa E."/>
            <person name="Panigrahi A."/>
            <person name="Vermont S.J."/>
            <person name="Otto T.D."/>
            <person name="Wastling J."/>
            <person name="Pain A."/>
        </authorList>
    </citation>
    <scope>NUCLEOTIDE SEQUENCE</scope>
    <source>
        <strain evidence="18">Liverpool</strain>
    </source>
</reference>
<feature type="region of interest" description="Disordered" evidence="15">
    <location>
        <begin position="1"/>
        <end position="85"/>
    </location>
</feature>
<evidence type="ECO:0000259" key="16">
    <source>
        <dbReference type="PROSITE" id="PS51192"/>
    </source>
</evidence>
<dbReference type="GO" id="GO:0043138">
    <property type="term" value="F:3'-5' DNA helicase activity"/>
    <property type="evidence" value="ECO:0007669"/>
    <property type="project" value="UniProtKB-EC"/>
</dbReference>
<dbReference type="Pfam" id="PF16203">
    <property type="entry name" value="ERCC3_RAD25_C"/>
    <property type="match status" value="1"/>
</dbReference>
<dbReference type="PANTHER" id="PTHR11274">
    <property type="entry name" value="RAD25/XP-B DNA REPAIR HELICASE"/>
    <property type="match status" value="1"/>
</dbReference>
<feature type="compositionally biased region" description="Polar residues" evidence="15">
    <location>
        <begin position="338"/>
        <end position="348"/>
    </location>
</feature>
<keyword evidence="10" id="KW-0413">Isomerase</keyword>
<dbReference type="EC" id="5.6.2.4" evidence="13"/>
<dbReference type="PANTHER" id="PTHR11274:SF0">
    <property type="entry name" value="GENERAL TRANSCRIPTION AND DNA REPAIR FACTOR IIH HELICASE SUBUNIT XPB"/>
    <property type="match status" value="1"/>
</dbReference>
<evidence type="ECO:0000259" key="17">
    <source>
        <dbReference type="PROSITE" id="PS51194"/>
    </source>
</evidence>
<dbReference type="Pfam" id="PF04851">
    <property type="entry name" value="ResIII"/>
    <property type="match status" value="1"/>
</dbReference>
<comment type="similarity">
    <text evidence="2">Belongs to the helicase family. RAD25/XPB subfamily.</text>
</comment>
<evidence type="ECO:0000256" key="14">
    <source>
        <dbReference type="ARBA" id="ARBA00048988"/>
    </source>
</evidence>
<evidence type="ECO:0000256" key="4">
    <source>
        <dbReference type="ARBA" id="ARBA00022763"/>
    </source>
</evidence>
<evidence type="ECO:0000256" key="1">
    <source>
        <dbReference type="ARBA" id="ARBA00004123"/>
    </source>
</evidence>
<dbReference type="SMART" id="SM00490">
    <property type="entry name" value="HELICc"/>
    <property type="match status" value="1"/>
</dbReference>
<dbReference type="FunFam" id="3.40.50.300:FF:000077">
    <property type="entry name" value="Probable DNA repair helicase RAD25"/>
    <property type="match status" value="1"/>
</dbReference>
<dbReference type="CDD" id="cd18029">
    <property type="entry name" value="DEXHc_XPB"/>
    <property type="match status" value="1"/>
</dbReference>
<dbReference type="InterPro" id="IPR032830">
    <property type="entry name" value="XPB/Ssl2_N"/>
</dbReference>
<protein>
    <recommendedName>
        <fullName evidence="13">DNA 3'-5' helicase</fullName>
        <ecNumber evidence="13">5.6.2.4</ecNumber>
    </recommendedName>
</protein>
<feature type="compositionally biased region" description="Gly residues" evidence="15">
    <location>
        <begin position="940"/>
        <end position="953"/>
    </location>
</feature>
<keyword evidence="9" id="KW-0234">DNA repair</keyword>
<dbReference type="GO" id="GO:0097550">
    <property type="term" value="C:transcription preinitiation complex"/>
    <property type="evidence" value="ECO:0007669"/>
    <property type="project" value="TreeGrafter"/>
</dbReference>
<dbReference type="GO" id="GO:0016787">
    <property type="term" value="F:hydrolase activity"/>
    <property type="evidence" value="ECO:0007669"/>
    <property type="project" value="UniProtKB-KW"/>
</dbReference>
<comment type="catalytic activity">
    <reaction evidence="14">
        <text>ATP + H2O = ADP + phosphate + H(+)</text>
        <dbReference type="Rhea" id="RHEA:13065"/>
        <dbReference type="ChEBI" id="CHEBI:15377"/>
        <dbReference type="ChEBI" id="CHEBI:15378"/>
        <dbReference type="ChEBI" id="CHEBI:30616"/>
        <dbReference type="ChEBI" id="CHEBI:43474"/>
        <dbReference type="ChEBI" id="CHEBI:456216"/>
        <dbReference type="EC" id="5.6.2.4"/>
    </reaction>
</comment>
<dbReference type="InterPro" id="IPR027417">
    <property type="entry name" value="P-loop_NTPase"/>
</dbReference>
<keyword evidence="3" id="KW-0547">Nucleotide-binding</keyword>
<accession>A0A0F7UFZ8</accession>
<feature type="compositionally biased region" description="Basic and acidic residues" evidence="15">
    <location>
        <begin position="349"/>
        <end position="368"/>
    </location>
</feature>
<evidence type="ECO:0000256" key="11">
    <source>
        <dbReference type="ARBA" id="ARBA00023242"/>
    </source>
</evidence>
<feature type="compositionally biased region" description="Low complexity" evidence="15">
    <location>
        <begin position="313"/>
        <end position="335"/>
    </location>
</feature>
<keyword evidence="6 18" id="KW-0347">Helicase</keyword>
<keyword evidence="11" id="KW-0539">Nucleus</keyword>
<dbReference type="Pfam" id="PF13625">
    <property type="entry name" value="Helicase_C_3"/>
    <property type="match status" value="1"/>
</dbReference>
<dbReference type="GO" id="GO:0003677">
    <property type="term" value="F:DNA binding"/>
    <property type="evidence" value="ECO:0007669"/>
    <property type="project" value="UniProtKB-KW"/>
</dbReference>
<feature type="domain" description="Helicase ATP-binding" evidence="16">
    <location>
        <begin position="467"/>
        <end position="631"/>
    </location>
</feature>
<dbReference type="InterPro" id="IPR006935">
    <property type="entry name" value="Helicase/UvrB_N"/>
</dbReference>
<dbReference type="InterPro" id="IPR001161">
    <property type="entry name" value="XPB/Ssl2"/>
</dbReference>